<proteinExistence type="predicted"/>
<name>A0AC35TRY9_9BILA</name>
<dbReference type="WBParaSite" id="RSKR_0000364800.1">
    <property type="protein sequence ID" value="RSKR_0000364800.1"/>
    <property type="gene ID" value="RSKR_0000364800"/>
</dbReference>
<sequence>MPKKYNPMEVERRAQKKKAISKGKQNRNTNRHQNMLNKDYESLLVHMKKVDENEVKGIMPAKAADERRKKLKQSYLDILKFYRTDGNKKEKVMELESKLRIYENEREFQLSVYLAEATAQHPETIPLPEGPMIPQNLLPMPPIFNPHLTQNMMSEDTNEVPGPPCGPIPNLIEVSKKLRTFFRYDDNGGGYKKEIPPPMLPNPSFLATAPPPPKQDQFKRSAPREFRTLDPSTSQHSEGVQISSAPVKRDKMAELTRLVPSHLMFQRETKAKPKHVYKGLSVGSSSQMGNDKFGANNLPRPSTEEKKQVSTDDAYDLFMKQMDNLL</sequence>
<accession>A0AC35TRY9</accession>
<evidence type="ECO:0000313" key="1">
    <source>
        <dbReference type="Proteomes" id="UP000095286"/>
    </source>
</evidence>
<evidence type="ECO:0000313" key="2">
    <source>
        <dbReference type="WBParaSite" id="RSKR_0000364800.1"/>
    </source>
</evidence>
<protein>
    <submittedName>
        <fullName evidence="2">WW domain-binding protein 11</fullName>
    </submittedName>
</protein>
<dbReference type="Proteomes" id="UP000095286">
    <property type="component" value="Unplaced"/>
</dbReference>
<reference evidence="2" key="1">
    <citation type="submission" date="2016-11" db="UniProtKB">
        <authorList>
            <consortium name="WormBaseParasite"/>
        </authorList>
    </citation>
    <scope>IDENTIFICATION</scope>
    <source>
        <strain evidence="2">KR3021</strain>
    </source>
</reference>
<organism evidence="1 2">
    <name type="scientific">Rhabditophanes sp. KR3021</name>
    <dbReference type="NCBI Taxonomy" id="114890"/>
    <lineage>
        <taxon>Eukaryota</taxon>
        <taxon>Metazoa</taxon>
        <taxon>Ecdysozoa</taxon>
        <taxon>Nematoda</taxon>
        <taxon>Chromadorea</taxon>
        <taxon>Rhabditida</taxon>
        <taxon>Tylenchina</taxon>
        <taxon>Panagrolaimomorpha</taxon>
        <taxon>Strongyloidoidea</taxon>
        <taxon>Alloionematidae</taxon>
        <taxon>Rhabditophanes</taxon>
    </lineage>
</organism>